<accession>A0ABT1MSS0</accession>
<feature type="chain" id="PRO_5046074282" evidence="3">
    <location>
        <begin position="24"/>
        <end position="122"/>
    </location>
</feature>
<dbReference type="RefSeq" id="WP_255330343.1">
    <property type="nucleotide sequence ID" value="NZ_JAKZEU010000004.1"/>
</dbReference>
<gene>
    <name evidence="4" type="ORF">MLD63_13010</name>
</gene>
<feature type="compositionally biased region" description="Acidic residues" evidence="1">
    <location>
        <begin position="70"/>
        <end position="84"/>
    </location>
</feature>
<keyword evidence="3" id="KW-0732">Signal</keyword>
<proteinExistence type="predicted"/>
<keyword evidence="5" id="KW-1185">Reference proteome</keyword>
<feature type="region of interest" description="Disordered" evidence="1">
    <location>
        <begin position="70"/>
        <end position="90"/>
    </location>
</feature>
<keyword evidence="2" id="KW-0472">Membrane</keyword>
<sequence>MTSRVPAAASLAVLLSIAQPVHAGGYVAPVVEIIPPVDMPAPPTAPNWWLIGGVAALGVLCLIVCGGDDDDARGGSDDDDDDDNPVIPPVTPVPVPAAFIGAATGIAALGGAAIRRRRKTRA</sequence>
<evidence type="ECO:0000256" key="1">
    <source>
        <dbReference type="SAM" id="MobiDB-lite"/>
    </source>
</evidence>
<comment type="caution">
    <text evidence="4">The sequence shown here is derived from an EMBL/GenBank/DDBJ whole genome shotgun (WGS) entry which is preliminary data.</text>
</comment>
<dbReference type="EMBL" id="JAKZEU010000004">
    <property type="protein sequence ID" value="MCQ0971342.1"/>
    <property type="molecule type" value="Genomic_DNA"/>
</dbReference>
<evidence type="ECO:0000313" key="4">
    <source>
        <dbReference type="EMBL" id="MCQ0971342.1"/>
    </source>
</evidence>
<feature type="signal peptide" evidence="3">
    <location>
        <begin position="1"/>
        <end position="23"/>
    </location>
</feature>
<evidence type="ECO:0000256" key="2">
    <source>
        <dbReference type="SAM" id="Phobius"/>
    </source>
</evidence>
<reference evidence="4 5" key="1">
    <citation type="submission" date="2022-03" db="EMBL/GenBank/DDBJ databases">
        <authorList>
            <person name="He Y."/>
        </authorList>
    </citation>
    <scope>NUCLEOTIDE SEQUENCE [LARGE SCALE GENOMIC DNA]</scope>
    <source>
        <strain evidence="4 5">TK19116</strain>
    </source>
</reference>
<keyword evidence="2" id="KW-1133">Transmembrane helix</keyword>
<protein>
    <submittedName>
        <fullName evidence="4">Uncharacterized protein</fullName>
    </submittedName>
</protein>
<keyword evidence="2" id="KW-0812">Transmembrane</keyword>
<evidence type="ECO:0000313" key="5">
    <source>
        <dbReference type="Proteomes" id="UP001203945"/>
    </source>
</evidence>
<feature type="transmembrane region" description="Helical" evidence="2">
    <location>
        <begin position="47"/>
        <end position="66"/>
    </location>
</feature>
<organism evidence="4 5">
    <name type="scientific">Paracoccus albicereus</name>
    <dbReference type="NCBI Taxonomy" id="2922394"/>
    <lineage>
        <taxon>Bacteria</taxon>
        <taxon>Pseudomonadati</taxon>
        <taxon>Pseudomonadota</taxon>
        <taxon>Alphaproteobacteria</taxon>
        <taxon>Rhodobacterales</taxon>
        <taxon>Paracoccaceae</taxon>
        <taxon>Paracoccus</taxon>
    </lineage>
</organism>
<dbReference type="Proteomes" id="UP001203945">
    <property type="component" value="Unassembled WGS sequence"/>
</dbReference>
<name>A0ABT1MSS0_9RHOB</name>
<evidence type="ECO:0000256" key="3">
    <source>
        <dbReference type="SAM" id="SignalP"/>
    </source>
</evidence>